<dbReference type="Gene3D" id="1.20.1250.20">
    <property type="entry name" value="MFS general substrate transporter like domains"/>
    <property type="match status" value="1"/>
</dbReference>
<dbReference type="InterPro" id="IPR036259">
    <property type="entry name" value="MFS_trans_sf"/>
</dbReference>
<feature type="transmembrane region" description="Helical" evidence="6">
    <location>
        <begin position="273"/>
        <end position="291"/>
    </location>
</feature>
<evidence type="ECO:0000256" key="2">
    <source>
        <dbReference type="ARBA" id="ARBA00022475"/>
    </source>
</evidence>
<feature type="transmembrane region" description="Helical" evidence="6">
    <location>
        <begin position="60"/>
        <end position="81"/>
    </location>
</feature>
<comment type="caution">
    <text evidence="7">The sequence shown here is derived from an EMBL/GenBank/DDBJ whole genome shotgun (WGS) entry which is preliminary data.</text>
</comment>
<keyword evidence="3 6" id="KW-0812">Transmembrane</keyword>
<evidence type="ECO:0000256" key="1">
    <source>
        <dbReference type="ARBA" id="ARBA00004651"/>
    </source>
</evidence>
<dbReference type="Pfam" id="PF07690">
    <property type="entry name" value="MFS_1"/>
    <property type="match status" value="1"/>
</dbReference>
<dbReference type="SUPFAM" id="SSF103473">
    <property type="entry name" value="MFS general substrate transporter"/>
    <property type="match status" value="1"/>
</dbReference>
<name>A0A8J3C193_9ACTN</name>
<dbReference type="GO" id="GO:0005886">
    <property type="term" value="C:plasma membrane"/>
    <property type="evidence" value="ECO:0007669"/>
    <property type="project" value="UniProtKB-SubCell"/>
</dbReference>
<dbReference type="PANTHER" id="PTHR23513:SF11">
    <property type="entry name" value="STAPHYLOFERRIN A TRANSPORTER"/>
    <property type="match status" value="1"/>
</dbReference>
<organism evidence="7 8">
    <name type="scientific">Mangrovihabitans endophyticus</name>
    <dbReference type="NCBI Taxonomy" id="1751298"/>
    <lineage>
        <taxon>Bacteria</taxon>
        <taxon>Bacillati</taxon>
        <taxon>Actinomycetota</taxon>
        <taxon>Actinomycetes</taxon>
        <taxon>Micromonosporales</taxon>
        <taxon>Micromonosporaceae</taxon>
        <taxon>Mangrovihabitans</taxon>
    </lineage>
</organism>
<dbReference type="EMBL" id="BMMX01000020">
    <property type="protein sequence ID" value="GGL02765.1"/>
    <property type="molecule type" value="Genomic_DNA"/>
</dbReference>
<keyword evidence="5 6" id="KW-0472">Membrane</keyword>
<keyword evidence="4 6" id="KW-1133">Transmembrane helix</keyword>
<evidence type="ECO:0000256" key="5">
    <source>
        <dbReference type="ARBA" id="ARBA00023136"/>
    </source>
</evidence>
<dbReference type="Proteomes" id="UP000656042">
    <property type="component" value="Unassembled WGS sequence"/>
</dbReference>
<evidence type="ECO:0000256" key="3">
    <source>
        <dbReference type="ARBA" id="ARBA00022692"/>
    </source>
</evidence>
<accession>A0A8J3C193</accession>
<gene>
    <name evidence="7" type="ORF">GCM10012284_41710</name>
</gene>
<keyword evidence="8" id="KW-1185">Reference proteome</keyword>
<protein>
    <submittedName>
        <fullName evidence="7">MFS transporter</fullName>
    </submittedName>
</protein>
<feature type="transmembrane region" description="Helical" evidence="6">
    <location>
        <begin position="303"/>
        <end position="320"/>
    </location>
</feature>
<evidence type="ECO:0000256" key="6">
    <source>
        <dbReference type="SAM" id="Phobius"/>
    </source>
</evidence>
<reference evidence="7" key="2">
    <citation type="submission" date="2020-09" db="EMBL/GenBank/DDBJ databases">
        <authorList>
            <person name="Sun Q."/>
            <person name="Zhou Y."/>
        </authorList>
    </citation>
    <scope>NUCLEOTIDE SEQUENCE</scope>
    <source>
        <strain evidence="7">CGMCC 4.7299</strain>
    </source>
</reference>
<evidence type="ECO:0000313" key="8">
    <source>
        <dbReference type="Proteomes" id="UP000656042"/>
    </source>
</evidence>
<evidence type="ECO:0000313" key="7">
    <source>
        <dbReference type="EMBL" id="GGL02765.1"/>
    </source>
</evidence>
<comment type="subcellular location">
    <subcellularLocation>
        <location evidence="1">Cell membrane</location>
        <topology evidence="1">Multi-pass membrane protein</topology>
    </subcellularLocation>
</comment>
<sequence length="462" mass="48340">MEGLVSDELEGKSDRKVTFREILARDEYRAIYLAFLVSWLGDYLARAAITVLVYQQTDSAFLSAAAFAITYLPWIIGGPLLATLAERHSYRRVMILCDLARMGLVLLLIIPGQHWTLVLTIAFLATLGTPPTQAARSAMLPQVLDREQLPVALTLNATTLQAAQVVGYLAGAALAIAIDPRLAIGIDAVTFAISALLIVLGVRSRPPAETGRPRQHLLREAGEGFRMVFGSHVLRAIALMVYAASAFAIVPEGLAAAWAAQSNPDEATRGLDQGMIMAANPVGFVIGGILLNRFLTAARRERLTRPLAVAAPLVLVPALAAPPPPVVAGLVLLSGAAVGGLLPNLNARFVLALPHGYRARAFGVIQQGLQLSQGGAVMITGLIADRAPVPLVVGVWSIGGVLAMLAMVGRWPSARAFHHAIEAAARGGAPPPAPGEATAVTVPAKARSALGTATPAVTSESG</sequence>
<feature type="transmembrane region" description="Helical" evidence="6">
    <location>
        <begin position="389"/>
        <end position="408"/>
    </location>
</feature>
<evidence type="ECO:0000256" key="4">
    <source>
        <dbReference type="ARBA" id="ARBA00022989"/>
    </source>
</evidence>
<feature type="transmembrane region" description="Helical" evidence="6">
    <location>
        <begin position="236"/>
        <end position="261"/>
    </location>
</feature>
<proteinExistence type="predicted"/>
<feature type="transmembrane region" description="Helical" evidence="6">
    <location>
        <begin position="30"/>
        <end position="54"/>
    </location>
</feature>
<dbReference type="PANTHER" id="PTHR23513">
    <property type="entry name" value="INTEGRAL MEMBRANE EFFLUX PROTEIN-RELATED"/>
    <property type="match status" value="1"/>
</dbReference>
<reference evidence="7" key="1">
    <citation type="journal article" date="2014" name="Int. J. Syst. Evol. Microbiol.">
        <title>Complete genome sequence of Corynebacterium casei LMG S-19264T (=DSM 44701T), isolated from a smear-ripened cheese.</title>
        <authorList>
            <consortium name="US DOE Joint Genome Institute (JGI-PGF)"/>
            <person name="Walter F."/>
            <person name="Albersmeier A."/>
            <person name="Kalinowski J."/>
            <person name="Ruckert C."/>
        </authorList>
    </citation>
    <scope>NUCLEOTIDE SEQUENCE</scope>
    <source>
        <strain evidence="7">CGMCC 4.7299</strain>
    </source>
</reference>
<dbReference type="AlphaFoldDB" id="A0A8J3C193"/>
<feature type="transmembrane region" description="Helical" evidence="6">
    <location>
        <begin position="182"/>
        <end position="202"/>
    </location>
</feature>
<dbReference type="InterPro" id="IPR011701">
    <property type="entry name" value="MFS"/>
</dbReference>
<keyword evidence="2" id="KW-1003">Cell membrane</keyword>
<dbReference type="CDD" id="cd06173">
    <property type="entry name" value="MFS_MefA_like"/>
    <property type="match status" value="1"/>
</dbReference>
<dbReference type="GO" id="GO:0022857">
    <property type="term" value="F:transmembrane transporter activity"/>
    <property type="evidence" value="ECO:0007669"/>
    <property type="project" value="InterPro"/>
</dbReference>